<sequence length="54" mass="6488">MFVRNIEYHPSRSRGMLLHDNGWLRDSSTWSAQFDFSDILIYWTPTTPAMRARR</sequence>
<evidence type="ECO:0000313" key="2">
    <source>
        <dbReference type="Proteomes" id="UP000054166"/>
    </source>
</evidence>
<accession>A0A0C3CQU9</accession>
<name>A0A0C3CQU9_PILCF</name>
<dbReference type="Proteomes" id="UP000054166">
    <property type="component" value="Unassembled WGS sequence"/>
</dbReference>
<evidence type="ECO:0000313" key="1">
    <source>
        <dbReference type="EMBL" id="KIM92022.1"/>
    </source>
</evidence>
<protein>
    <submittedName>
        <fullName evidence="1">Uncharacterized protein</fullName>
    </submittedName>
</protein>
<keyword evidence="2" id="KW-1185">Reference proteome</keyword>
<gene>
    <name evidence="1" type="ORF">PILCRDRAFT_810017</name>
</gene>
<dbReference type="InParanoid" id="A0A0C3CQU9"/>
<dbReference type="HOGENOM" id="CLU_3051131_0_0_1"/>
<organism evidence="1 2">
    <name type="scientific">Piloderma croceum (strain F 1598)</name>
    <dbReference type="NCBI Taxonomy" id="765440"/>
    <lineage>
        <taxon>Eukaryota</taxon>
        <taxon>Fungi</taxon>
        <taxon>Dikarya</taxon>
        <taxon>Basidiomycota</taxon>
        <taxon>Agaricomycotina</taxon>
        <taxon>Agaricomycetes</taxon>
        <taxon>Agaricomycetidae</taxon>
        <taxon>Atheliales</taxon>
        <taxon>Atheliaceae</taxon>
        <taxon>Piloderma</taxon>
    </lineage>
</organism>
<proteinExistence type="predicted"/>
<dbReference type="EMBL" id="KN832970">
    <property type="protein sequence ID" value="KIM92022.1"/>
    <property type="molecule type" value="Genomic_DNA"/>
</dbReference>
<reference evidence="1 2" key="1">
    <citation type="submission" date="2014-04" db="EMBL/GenBank/DDBJ databases">
        <authorList>
            <consortium name="DOE Joint Genome Institute"/>
            <person name="Kuo A."/>
            <person name="Tarkka M."/>
            <person name="Buscot F."/>
            <person name="Kohler A."/>
            <person name="Nagy L.G."/>
            <person name="Floudas D."/>
            <person name="Copeland A."/>
            <person name="Barry K.W."/>
            <person name="Cichocki N."/>
            <person name="Veneault-Fourrey C."/>
            <person name="LaButti K."/>
            <person name="Lindquist E.A."/>
            <person name="Lipzen A."/>
            <person name="Lundell T."/>
            <person name="Morin E."/>
            <person name="Murat C."/>
            <person name="Sun H."/>
            <person name="Tunlid A."/>
            <person name="Henrissat B."/>
            <person name="Grigoriev I.V."/>
            <person name="Hibbett D.S."/>
            <person name="Martin F."/>
            <person name="Nordberg H.P."/>
            <person name="Cantor M.N."/>
            <person name="Hua S.X."/>
        </authorList>
    </citation>
    <scope>NUCLEOTIDE SEQUENCE [LARGE SCALE GENOMIC DNA]</scope>
    <source>
        <strain evidence="1 2">F 1598</strain>
    </source>
</reference>
<reference evidence="2" key="2">
    <citation type="submission" date="2015-01" db="EMBL/GenBank/DDBJ databases">
        <title>Evolutionary Origins and Diversification of the Mycorrhizal Mutualists.</title>
        <authorList>
            <consortium name="DOE Joint Genome Institute"/>
            <consortium name="Mycorrhizal Genomics Consortium"/>
            <person name="Kohler A."/>
            <person name="Kuo A."/>
            <person name="Nagy L.G."/>
            <person name="Floudas D."/>
            <person name="Copeland A."/>
            <person name="Barry K.W."/>
            <person name="Cichocki N."/>
            <person name="Veneault-Fourrey C."/>
            <person name="LaButti K."/>
            <person name="Lindquist E.A."/>
            <person name="Lipzen A."/>
            <person name="Lundell T."/>
            <person name="Morin E."/>
            <person name="Murat C."/>
            <person name="Riley R."/>
            <person name="Ohm R."/>
            <person name="Sun H."/>
            <person name="Tunlid A."/>
            <person name="Henrissat B."/>
            <person name="Grigoriev I.V."/>
            <person name="Hibbett D.S."/>
            <person name="Martin F."/>
        </authorList>
    </citation>
    <scope>NUCLEOTIDE SEQUENCE [LARGE SCALE GENOMIC DNA]</scope>
    <source>
        <strain evidence="2">F 1598</strain>
    </source>
</reference>
<dbReference type="AlphaFoldDB" id="A0A0C3CQU9"/>